<protein>
    <submittedName>
        <fullName evidence="1">Uncharacterized protein</fullName>
    </submittedName>
</protein>
<sequence length="96" mass="11060">MLGEDFHRYIFRRGDLDFYKAHVDQPRILEVSLKDVRKAFTGSMKGEIRLFDKNFHEIARVSADNPGDDVVLKQDISTLGWYHLPGATGLCREYAT</sequence>
<comment type="caution">
    <text evidence="1">The sequence shown here is derived from an EMBL/GenBank/DDBJ whole genome shotgun (WGS) entry which is preliminary data.</text>
</comment>
<evidence type="ECO:0000313" key="2">
    <source>
        <dbReference type="Proteomes" id="UP001220010"/>
    </source>
</evidence>
<accession>A0ABT5X4Y9</accession>
<organism evidence="1 2">
    <name type="scientific">Candidatus Methanocrinis natronophilus</name>
    <dbReference type="NCBI Taxonomy" id="3033396"/>
    <lineage>
        <taxon>Archaea</taxon>
        <taxon>Methanobacteriati</taxon>
        <taxon>Methanobacteriota</taxon>
        <taxon>Stenosarchaea group</taxon>
        <taxon>Methanomicrobia</taxon>
        <taxon>Methanotrichales</taxon>
        <taxon>Methanotrichaceae</taxon>
        <taxon>Methanocrinis</taxon>
    </lineage>
</organism>
<gene>
    <name evidence="1" type="ORF">P0O15_01060</name>
</gene>
<reference evidence="1 2" key="1">
    <citation type="submission" date="2023-03" db="EMBL/GenBank/DDBJ databases">
        <title>WGS of Methanotrichaceae archaeon Mx.</title>
        <authorList>
            <person name="Sorokin D.Y."/>
            <person name="Merkel A.Y."/>
        </authorList>
    </citation>
    <scope>NUCLEOTIDE SEQUENCE [LARGE SCALE GENOMIC DNA]</scope>
    <source>
        <strain evidence="1 2">Mx</strain>
    </source>
</reference>
<proteinExistence type="predicted"/>
<keyword evidence="2" id="KW-1185">Reference proteome</keyword>
<name>A0ABT5X4Y9_9EURY</name>
<dbReference type="Proteomes" id="UP001220010">
    <property type="component" value="Unassembled WGS sequence"/>
</dbReference>
<dbReference type="RefSeq" id="WP_316965529.1">
    <property type="nucleotide sequence ID" value="NZ_JARFPK010000003.1"/>
</dbReference>
<dbReference type="EMBL" id="JARFPK010000003">
    <property type="protein sequence ID" value="MDF0589769.1"/>
    <property type="molecule type" value="Genomic_DNA"/>
</dbReference>
<evidence type="ECO:0000313" key="1">
    <source>
        <dbReference type="EMBL" id="MDF0589769.1"/>
    </source>
</evidence>